<dbReference type="Proteomes" id="UP001552594">
    <property type="component" value="Unassembled WGS sequence"/>
</dbReference>
<dbReference type="InterPro" id="IPR009081">
    <property type="entry name" value="PP-bd_ACP"/>
</dbReference>
<evidence type="ECO:0000259" key="1">
    <source>
        <dbReference type="PROSITE" id="PS50075"/>
    </source>
</evidence>
<organism evidence="2 3">
    <name type="scientific">Streptomyces orinoci</name>
    <name type="common">Streptoverticillium orinoci</name>
    <dbReference type="NCBI Taxonomy" id="67339"/>
    <lineage>
        <taxon>Bacteria</taxon>
        <taxon>Bacillati</taxon>
        <taxon>Actinomycetota</taxon>
        <taxon>Actinomycetes</taxon>
        <taxon>Kitasatosporales</taxon>
        <taxon>Streptomycetaceae</taxon>
        <taxon>Streptomyces</taxon>
    </lineage>
</organism>
<accession>A0ABV3K198</accession>
<dbReference type="SUPFAM" id="SSF47336">
    <property type="entry name" value="ACP-like"/>
    <property type="match status" value="1"/>
</dbReference>
<name>A0ABV3K198_STRON</name>
<feature type="domain" description="Carrier" evidence="1">
    <location>
        <begin position="16"/>
        <end position="94"/>
    </location>
</feature>
<dbReference type="PROSITE" id="PS50075">
    <property type="entry name" value="CARRIER"/>
    <property type="match status" value="1"/>
</dbReference>
<keyword evidence="3" id="KW-1185">Reference proteome</keyword>
<dbReference type="EMBL" id="JBFAUK010000009">
    <property type="protein sequence ID" value="MEV5507610.1"/>
    <property type="molecule type" value="Genomic_DNA"/>
</dbReference>
<proteinExistence type="predicted"/>
<dbReference type="Pfam" id="PF00550">
    <property type="entry name" value="PP-binding"/>
    <property type="match status" value="1"/>
</dbReference>
<comment type="caution">
    <text evidence="2">The sequence shown here is derived from an EMBL/GenBank/DDBJ whole genome shotgun (WGS) entry which is preliminary data.</text>
</comment>
<evidence type="ECO:0000313" key="3">
    <source>
        <dbReference type="Proteomes" id="UP001552594"/>
    </source>
</evidence>
<dbReference type="InterPro" id="IPR036736">
    <property type="entry name" value="ACP-like_sf"/>
</dbReference>
<protein>
    <submittedName>
        <fullName evidence="2">Acyl carrier protein</fullName>
    </submittedName>
</protein>
<evidence type="ECO:0000313" key="2">
    <source>
        <dbReference type="EMBL" id="MEV5507610.1"/>
    </source>
</evidence>
<gene>
    <name evidence="2" type="ORF">AB0L16_14170</name>
</gene>
<dbReference type="RefSeq" id="WP_241561386.1">
    <property type="nucleotide sequence ID" value="NZ_JBFAUK010000009.1"/>
</dbReference>
<reference evidence="2 3" key="1">
    <citation type="submission" date="2024-06" db="EMBL/GenBank/DDBJ databases">
        <title>The Natural Products Discovery Center: Release of the First 8490 Sequenced Strains for Exploring Actinobacteria Biosynthetic Diversity.</title>
        <authorList>
            <person name="Kalkreuter E."/>
            <person name="Kautsar S.A."/>
            <person name="Yang D."/>
            <person name="Bader C.D."/>
            <person name="Teijaro C.N."/>
            <person name="Fluegel L."/>
            <person name="Davis C.M."/>
            <person name="Simpson J.R."/>
            <person name="Lauterbach L."/>
            <person name="Steele A.D."/>
            <person name="Gui C."/>
            <person name="Meng S."/>
            <person name="Li G."/>
            <person name="Viehrig K."/>
            <person name="Ye F."/>
            <person name="Su P."/>
            <person name="Kiefer A.F."/>
            <person name="Nichols A."/>
            <person name="Cepeda A.J."/>
            <person name="Yan W."/>
            <person name="Fan B."/>
            <person name="Jiang Y."/>
            <person name="Adhikari A."/>
            <person name="Zheng C.-J."/>
            <person name="Schuster L."/>
            <person name="Cowan T.M."/>
            <person name="Smanski M.J."/>
            <person name="Chevrette M.G."/>
            <person name="De Carvalho L.P.S."/>
            <person name="Shen B."/>
        </authorList>
    </citation>
    <scope>NUCLEOTIDE SEQUENCE [LARGE SCALE GENOMIC DNA]</scope>
    <source>
        <strain evidence="2 3">NPDC052347</strain>
    </source>
</reference>
<dbReference type="Gene3D" id="1.10.1200.10">
    <property type="entry name" value="ACP-like"/>
    <property type="match status" value="1"/>
</dbReference>
<sequence length="100" mass="11113">MSTEERTAMPGHEFSEFSLEDLRRILREGAGTDEAVDLDGDILDSDFAELGYESPALLETAGRIEREFGVTLDDDLLTEIRTPRALIEVVNSSLMPARAR</sequence>